<keyword evidence="6" id="KW-0539">Nucleus</keyword>
<keyword evidence="4" id="KW-0010">Activator</keyword>
<evidence type="ECO:0000256" key="6">
    <source>
        <dbReference type="ARBA" id="ARBA00023242"/>
    </source>
</evidence>
<evidence type="ECO:0000256" key="4">
    <source>
        <dbReference type="ARBA" id="ARBA00023159"/>
    </source>
</evidence>
<evidence type="ECO:0000313" key="10">
    <source>
        <dbReference type="Proteomes" id="UP000596661"/>
    </source>
</evidence>
<reference evidence="9" key="2">
    <citation type="submission" date="2021-03" db="UniProtKB">
        <authorList>
            <consortium name="EnsemblPlants"/>
        </authorList>
    </citation>
    <scope>IDENTIFICATION</scope>
</reference>
<dbReference type="InterPro" id="IPR046344">
    <property type="entry name" value="TAF6_C_sf"/>
</dbReference>
<dbReference type="InterPro" id="IPR009072">
    <property type="entry name" value="Histone-fold"/>
</dbReference>
<dbReference type="InterPro" id="IPR016024">
    <property type="entry name" value="ARM-type_fold"/>
</dbReference>
<evidence type="ECO:0000256" key="1">
    <source>
        <dbReference type="ARBA" id="ARBA00004123"/>
    </source>
</evidence>
<dbReference type="GO" id="GO:0046982">
    <property type="term" value="F:protein heterodimerization activity"/>
    <property type="evidence" value="ECO:0007669"/>
    <property type="project" value="InterPro"/>
</dbReference>
<dbReference type="GO" id="GO:0005669">
    <property type="term" value="C:transcription factor TFIID complex"/>
    <property type="evidence" value="ECO:0007669"/>
    <property type="project" value="InterPro"/>
</dbReference>
<dbReference type="PANTHER" id="PTHR10221">
    <property type="entry name" value="TRANSCRIPTION INITIATION FACTOR TFIID SUBUNIT 6"/>
    <property type="match status" value="1"/>
</dbReference>
<dbReference type="InterPro" id="IPR037796">
    <property type="entry name" value="TAF6"/>
</dbReference>
<dbReference type="FunFam" id="1.25.40.770:FF:000004">
    <property type="entry name" value="transcription initiation factor TFIID subunit 6"/>
    <property type="match status" value="1"/>
</dbReference>
<dbReference type="Gene3D" id="3.60.10.10">
    <property type="entry name" value="Endonuclease/exonuclease/phosphatase"/>
    <property type="match status" value="1"/>
</dbReference>
<feature type="compositionally biased region" description="Basic and acidic residues" evidence="7">
    <location>
        <begin position="286"/>
        <end position="301"/>
    </location>
</feature>
<feature type="region of interest" description="Disordered" evidence="7">
    <location>
        <begin position="286"/>
        <end position="327"/>
    </location>
</feature>
<protein>
    <recommendedName>
        <fullName evidence="8">TATA box binding protein associated factor (TAF) histone-like fold domain-containing protein</fullName>
    </recommendedName>
</protein>
<feature type="domain" description="TATA box binding protein associated factor (TAF) histone-like fold" evidence="8">
    <location>
        <begin position="797"/>
        <end position="863"/>
    </location>
</feature>
<dbReference type="SMART" id="SM00803">
    <property type="entry name" value="TAF"/>
    <property type="match status" value="1"/>
</dbReference>
<evidence type="ECO:0000256" key="2">
    <source>
        <dbReference type="ARBA" id="ARBA00007688"/>
    </source>
</evidence>
<dbReference type="SUPFAM" id="SSF48371">
    <property type="entry name" value="ARM repeat"/>
    <property type="match status" value="1"/>
</dbReference>
<dbReference type="GO" id="GO:0051123">
    <property type="term" value="P:RNA polymerase II preinitiation complex assembly"/>
    <property type="evidence" value="ECO:0007669"/>
    <property type="project" value="TreeGrafter"/>
</dbReference>
<dbReference type="EnsemblPlants" id="evm.model.02.641">
    <property type="protein sequence ID" value="cds.evm.model.02.641"/>
    <property type="gene ID" value="evm.TU.02.641"/>
</dbReference>
<proteinExistence type="inferred from homology"/>
<evidence type="ECO:0000256" key="5">
    <source>
        <dbReference type="ARBA" id="ARBA00023163"/>
    </source>
</evidence>
<dbReference type="CDD" id="cd22931">
    <property type="entry name" value="HFD_TAF6"/>
    <property type="match status" value="1"/>
</dbReference>
<keyword evidence="3" id="KW-0805">Transcription regulation</keyword>
<dbReference type="Pfam" id="PF14111">
    <property type="entry name" value="DUF4283"/>
    <property type="match status" value="1"/>
</dbReference>
<dbReference type="Proteomes" id="UP000596661">
    <property type="component" value="Chromosome 2"/>
</dbReference>
<dbReference type="InterPro" id="IPR004823">
    <property type="entry name" value="TAF_TATA-bd_Histone-like_dom"/>
</dbReference>
<feature type="compositionally biased region" description="Low complexity" evidence="7">
    <location>
        <begin position="1261"/>
        <end position="1276"/>
    </location>
</feature>
<dbReference type="SUPFAM" id="SSF47113">
    <property type="entry name" value="Histone-fold"/>
    <property type="match status" value="1"/>
</dbReference>
<dbReference type="Gene3D" id="1.10.20.10">
    <property type="entry name" value="Histone, subunit A"/>
    <property type="match status" value="1"/>
</dbReference>
<keyword evidence="5" id="KW-0804">Transcription</keyword>
<dbReference type="GO" id="GO:0016251">
    <property type="term" value="F:RNA polymerase II general transcription initiation factor activity"/>
    <property type="evidence" value="ECO:0007669"/>
    <property type="project" value="InterPro"/>
</dbReference>
<keyword evidence="10" id="KW-1185">Reference proteome</keyword>
<feature type="compositionally biased region" description="Polar residues" evidence="7">
    <location>
        <begin position="302"/>
        <end position="326"/>
    </location>
</feature>
<dbReference type="Gene3D" id="1.25.40.770">
    <property type="entry name" value="TAF6, C-terminal HEAT repeat domain"/>
    <property type="match status" value="1"/>
</dbReference>
<evidence type="ECO:0000256" key="7">
    <source>
        <dbReference type="SAM" id="MobiDB-lite"/>
    </source>
</evidence>
<sequence length="1337" mass="151493">MHCQFTNQLQTIKKGVLPIKYNLLRIKTVANRLSSIGHRVIVKEHIFAIFKGLPAEYDTFVISVNSRNQPYTVAEIESLLLSQEHCMDSHQHDLGSTNVAMYQNSRNRPSYLVPTDSRSNFNPHPMPPDFGCGHSVWNPYPIPPRGGSFSSPPPSVVDLEEVEEQAKSWNAAIICMILGVNPPMTVFEGFIKMTWGHLGIVQIARMARGMVMVRFNDEATRNEVEAGVVQFDRKPIITRPWTIDLNSVKLFIEQAIDYEWLPVKYKNCAGFGHIAADCRNDKMKDKVENKDNTKRDQHETTSKQVSATGKQQVAASNSGEVKQQAATIKDPKNDISINKGTWQTRKKAAHGRMKSKKKEQQVDIATGNNFKASQRQVEGGCPIQILKDQKEKIGVGAMLETKLRGNKIQEMFDSKMSNWNYYTSDVIEGRILIYWRKNFARVIVTAKSPQFVHCFVKMAGCETSYCVNFVYGFNTIDERKKLWEDFLKIKLNVKPWIVLGDFNAVFNIVDRVGGNSITFHDTQDASMWLVAANLEVIPRIGSTYTWTNNQDVKSGISDKIGFKPFRYYNFWSDHPEFKDIVLTNWRKPIKAQGMHATYLKMMRLKHCLRKFNHDLIGDIVKKYQEAKSDFLEARLQAQAHSEPVFLDIEKVATANFLVQEKMYFSFLCQRSKVTWIHKGGGEPFHFSLLWDNGDSKSDFPWPKDRLLAGVLPSLINQNQEAFIQGRSIAHNVMILQDLLKNYNKKNGSPRYSLKIDISKAYDNQRYKSFNNGDQTYLDEFGMTSGCWAHSHRVRIMSIVPKENIEVIAQSIGINNLSSDVALALAPDVEYRLREIMQEAIKCMRHSRRTRLSVDDVDAALNLRNVEPIYGFSSGGQLRFKRAVGYRDLFYIDDKDVDFKDVIEAPLPKVPLDTAVFCHWLAIDGVQPAIPENAPVSVIAAPDDAKKSEQKDEGVAVDIKLPVKHVVSKELQLYFDKITELVVSKSDSVLFKEALVSLATDSGLHPLVPYFTCFIADEVTRGLNDYHLLLALMRVVWSLLQNPHIQIEPYLHQLMPPVVTCLVAKRLGNRFADNHWELRDFTAKLVASICKRFGHVYNTLQTRLTKTLLNAFLDPKRALTQHYGAIQGLTAIGPNVVRLLMLPNLEPYLRLLEPELLLEKQKNEMKRYEAWRVYGALLHAAGHCIYDRLKIFPSLHSPAARAVWRANARVVTITPTPNKRKAIMDVVEQPPPKKMATDGLICSPSLNSSPSHLQGETAVIANSGESNEGPSSSVPNEIVSDKKGRKNEVNGRHLKTSAMLAQVWKDDLDSGSLLVKLFELFGESILSFIPAPEMSLFL</sequence>
<comment type="subcellular location">
    <subcellularLocation>
        <location evidence="1">Nucleus</location>
    </subcellularLocation>
</comment>
<accession>A0A803P1X5</accession>
<dbReference type="FunFam" id="1.10.20.10:FF:000046">
    <property type="entry name" value="transcription initiation factor TFIID subunit 6"/>
    <property type="match status" value="1"/>
</dbReference>
<dbReference type="InterPro" id="IPR011442">
    <property type="entry name" value="TAF6_C"/>
</dbReference>
<evidence type="ECO:0000313" key="9">
    <source>
        <dbReference type="EnsemblPlants" id="cds.evm.model.02.641"/>
    </source>
</evidence>
<dbReference type="CDD" id="cd08050">
    <property type="entry name" value="TAF6C"/>
    <property type="match status" value="1"/>
</dbReference>
<feature type="region of interest" description="Disordered" evidence="7">
    <location>
        <begin position="1261"/>
        <end position="1285"/>
    </location>
</feature>
<feature type="compositionally biased region" description="Basic residues" evidence="7">
    <location>
        <begin position="344"/>
        <end position="357"/>
    </location>
</feature>
<dbReference type="GO" id="GO:0000124">
    <property type="term" value="C:SAGA complex"/>
    <property type="evidence" value="ECO:0007669"/>
    <property type="project" value="InterPro"/>
</dbReference>
<dbReference type="GO" id="GO:0046695">
    <property type="term" value="C:SLIK (SAGA-like) complex"/>
    <property type="evidence" value="ECO:0007669"/>
    <property type="project" value="InterPro"/>
</dbReference>
<dbReference type="GO" id="GO:0003713">
    <property type="term" value="F:transcription coactivator activity"/>
    <property type="evidence" value="ECO:0007669"/>
    <property type="project" value="TreeGrafter"/>
</dbReference>
<reference evidence="9" key="1">
    <citation type="submission" date="2018-11" db="EMBL/GenBank/DDBJ databases">
        <authorList>
            <person name="Grassa J C."/>
        </authorList>
    </citation>
    <scope>NUCLEOTIDE SEQUENCE [LARGE SCALE GENOMIC DNA]</scope>
</reference>
<evidence type="ECO:0000259" key="8">
    <source>
        <dbReference type="SMART" id="SM00803"/>
    </source>
</evidence>
<comment type="similarity">
    <text evidence="2">Belongs to the TAF6 family.</text>
</comment>
<dbReference type="Pfam" id="PF07571">
    <property type="entry name" value="TAF6_C"/>
    <property type="match status" value="1"/>
</dbReference>
<dbReference type="Pfam" id="PF02969">
    <property type="entry name" value="TAF"/>
    <property type="match status" value="1"/>
</dbReference>
<evidence type="ECO:0000256" key="3">
    <source>
        <dbReference type="ARBA" id="ARBA00023015"/>
    </source>
</evidence>
<organism evidence="9 10">
    <name type="scientific">Cannabis sativa</name>
    <name type="common">Hemp</name>
    <name type="synonym">Marijuana</name>
    <dbReference type="NCBI Taxonomy" id="3483"/>
    <lineage>
        <taxon>Eukaryota</taxon>
        <taxon>Viridiplantae</taxon>
        <taxon>Streptophyta</taxon>
        <taxon>Embryophyta</taxon>
        <taxon>Tracheophyta</taxon>
        <taxon>Spermatophyta</taxon>
        <taxon>Magnoliopsida</taxon>
        <taxon>eudicotyledons</taxon>
        <taxon>Gunneridae</taxon>
        <taxon>Pentapetalae</taxon>
        <taxon>rosids</taxon>
        <taxon>fabids</taxon>
        <taxon>Rosales</taxon>
        <taxon>Cannabaceae</taxon>
        <taxon>Cannabis</taxon>
    </lineage>
</organism>
<dbReference type="PANTHER" id="PTHR10221:SF13">
    <property type="entry name" value="TRANSCRIPTION INITIATION FACTOR TFIID SUBUNIT 6"/>
    <property type="match status" value="1"/>
</dbReference>
<name>A0A803P1X5_CANSA</name>
<dbReference type="InterPro" id="IPR036691">
    <property type="entry name" value="Endo/exonu/phosph_ase_sf"/>
</dbReference>
<dbReference type="SUPFAM" id="SSF56219">
    <property type="entry name" value="DNase I-like"/>
    <property type="match status" value="1"/>
</dbReference>
<dbReference type="EMBL" id="UZAU01000127">
    <property type="status" value="NOT_ANNOTATED_CDS"/>
    <property type="molecule type" value="Genomic_DNA"/>
</dbReference>
<feature type="region of interest" description="Disordered" evidence="7">
    <location>
        <begin position="342"/>
        <end position="361"/>
    </location>
</feature>
<dbReference type="InterPro" id="IPR025558">
    <property type="entry name" value="DUF4283"/>
</dbReference>
<dbReference type="Gramene" id="evm.model.02.641">
    <property type="protein sequence ID" value="cds.evm.model.02.641"/>
    <property type="gene ID" value="evm.TU.02.641"/>
</dbReference>